<keyword evidence="2" id="KW-0946">Virion</keyword>
<dbReference type="GO" id="GO:0042601">
    <property type="term" value="C:endospore-forming forespore"/>
    <property type="evidence" value="ECO:0007669"/>
    <property type="project" value="TreeGrafter"/>
</dbReference>
<reference evidence="2 3" key="1">
    <citation type="submission" date="2019-03" db="EMBL/GenBank/DDBJ databases">
        <title>Genomic Encyclopedia of Type Strains, Phase IV (KMG-IV): sequencing the most valuable type-strain genomes for metagenomic binning, comparative biology and taxonomic classification.</title>
        <authorList>
            <person name="Goeker M."/>
        </authorList>
    </citation>
    <scope>NUCLEOTIDE SEQUENCE [LARGE SCALE GENOMIC DNA]</scope>
    <source>
        <strain evidence="2 3">DSM 25894</strain>
    </source>
</reference>
<proteinExistence type="predicted"/>
<dbReference type="AlphaFoldDB" id="A0A4R3MUS2"/>
<accession>A0A4R3MUS2</accession>
<dbReference type="RefSeq" id="WP_132372518.1">
    <property type="nucleotide sequence ID" value="NZ_SMAN01000019.1"/>
</dbReference>
<dbReference type="PANTHER" id="PTHR39179">
    <property type="entry name" value="SPORE COAT PROTEIN I"/>
    <property type="match status" value="1"/>
</dbReference>
<dbReference type="OrthoDB" id="2986702at2"/>
<dbReference type="EMBL" id="SMAN01000019">
    <property type="protein sequence ID" value="TCT19081.1"/>
    <property type="molecule type" value="Genomic_DNA"/>
</dbReference>
<evidence type="ECO:0000313" key="2">
    <source>
        <dbReference type="EMBL" id="TCT19081.1"/>
    </source>
</evidence>
<dbReference type="Proteomes" id="UP000294650">
    <property type="component" value="Unassembled WGS sequence"/>
</dbReference>
<organism evidence="2 3">
    <name type="scientific">Melghiribacillus thermohalophilus</name>
    <dbReference type="NCBI Taxonomy" id="1324956"/>
    <lineage>
        <taxon>Bacteria</taxon>
        <taxon>Bacillati</taxon>
        <taxon>Bacillota</taxon>
        <taxon>Bacilli</taxon>
        <taxon>Bacillales</taxon>
        <taxon>Bacillaceae</taxon>
        <taxon>Melghiribacillus</taxon>
    </lineage>
</organism>
<name>A0A4R3MUS2_9BACI</name>
<keyword evidence="1" id="KW-0175">Coiled coil</keyword>
<sequence length="329" mass="39761">MIEDLGRYYSFRVKGKVRYPELDVYRVDEGYIIVRSGKHITEQMLYEQYMVTSFLQQRGFSHVAVPVYSDIGSFLVHVERGKIIYICFAKERLEDEYKDMGSFLAHFHEAGRTYPYTPEFINRYGKWKQYWEQMIDQVEQTKEDLINQMDSSKTEPWKRLWIETCFYYIGLGENALQFLSESERDQRLTWMDQPVFAMKRIFPFPNRGFILPFQMVHDHPARDLAELFRYFTLRKGKRAFPYIRHALRNYEGKRSLSVFGKRLVFSRLLFPVHFIDHTKKVLANGQFSSREYKELERMLRLQSTYEQCLKDLHEEWFQEDPSIPRISWL</sequence>
<keyword evidence="3" id="KW-1185">Reference proteome</keyword>
<evidence type="ECO:0000313" key="3">
    <source>
        <dbReference type="Proteomes" id="UP000294650"/>
    </source>
</evidence>
<evidence type="ECO:0000256" key="1">
    <source>
        <dbReference type="SAM" id="Coils"/>
    </source>
</evidence>
<feature type="coiled-coil region" evidence="1">
    <location>
        <begin position="128"/>
        <end position="155"/>
    </location>
</feature>
<dbReference type="SUPFAM" id="SSF56112">
    <property type="entry name" value="Protein kinase-like (PK-like)"/>
    <property type="match status" value="1"/>
</dbReference>
<dbReference type="Gene3D" id="3.90.1200.10">
    <property type="match status" value="1"/>
</dbReference>
<dbReference type="InterPro" id="IPR047175">
    <property type="entry name" value="CotS-like"/>
</dbReference>
<comment type="caution">
    <text evidence="2">The sequence shown here is derived from an EMBL/GenBank/DDBJ whole genome shotgun (WGS) entry which is preliminary data.</text>
</comment>
<protein>
    <submittedName>
        <fullName evidence="2">Spore coat protein YutH</fullName>
    </submittedName>
</protein>
<dbReference type="PANTHER" id="PTHR39179:SF2">
    <property type="entry name" value="ENDOSPORE COAT-ASSOCIATED PROTEIN YUTH"/>
    <property type="match status" value="1"/>
</dbReference>
<gene>
    <name evidence="2" type="ORF">EDD68_11928</name>
</gene>
<dbReference type="InterPro" id="IPR011009">
    <property type="entry name" value="Kinase-like_dom_sf"/>
</dbReference>
<keyword evidence="2" id="KW-0167">Capsid protein</keyword>